<dbReference type="InterPro" id="IPR000477">
    <property type="entry name" value="RT_dom"/>
</dbReference>
<evidence type="ECO:0000313" key="5">
    <source>
        <dbReference type="RefSeq" id="XP_016481350.1"/>
    </source>
</evidence>
<dbReference type="Gene3D" id="3.30.420.40">
    <property type="match status" value="1"/>
</dbReference>
<dbReference type="OrthoDB" id="1305189at2759"/>
<dbReference type="GO" id="GO:0005524">
    <property type="term" value="F:ATP binding"/>
    <property type="evidence" value="ECO:0007669"/>
    <property type="project" value="UniProtKB-KW"/>
</dbReference>
<dbReference type="Pfam" id="PF00012">
    <property type="entry name" value="HSP70"/>
    <property type="match status" value="1"/>
</dbReference>
<dbReference type="PaxDb" id="4097-A0A1S4AXI1"/>
<gene>
    <name evidence="5" type="primary">LOC107802379</name>
</gene>
<evidence type="ECO:0000256" key="3">
    <source>
        <dbReference type="ARBA" id="ARBA00022840"/>
    </source>
</evidence>
<organism evidence="5">
    <name type="scientific">Nicotiana tabacum</name>
    <name type="common">Common tobacco</name>
    <dbReference type="NCBI Taxonomy" id="4097"/>
    <lineage>
        <taxon>Eukaryota</taxon>
        <taxon>Viridiplantae</taxon>
        <taxon>Streptophyta</taxon>
        <taxon>Embryophyta</taxon>
        <taxon>Tracheophyta</taxon>
        <taxon>Spermatophyta</taxon>
        <taxon>Magnoliopsida</taxon>
        <taxon>eudicotyledons</taxon>
        <taxon>Gunneridae</taxon>
        <taxon>Pentapetalae</taxon>
        <taxon>asterids</taxon>
        <taxon>lamiids</taxon>
        <taxon>Solanales</taxon>
        <taxon>Solanaceae</taxon>
        <taxon>Nicotianoideae</taxon>
        <taxon>Nicotianeae</taxon>
        <taxon>Nicotiana</taxon>
    </lineage>
</organism>
<dbReference type="PROSITE" id="PS50878">
    <property type="entry name" value="RT_POL"/>
    <property type="match status" value="1"/>
</dbReference>
<dbReference type="GO" id="GO:0140662">
    <property type="term" value="F:ATP-dependent protein folding chaperone"/>
    <property type="evidence" value="ECO:0007669"/>
    <property type="project" value="InterPro"/>
</dbReference>
<comment type="similarity">
    <text evidence="1">Belongs to the heat shock protein 70 family.</text>
</comment>
<dbReference type="InterPro" id="IPR043129">
    <property type="entry name" value="ATPase_NBD"/>
</dbReference>
<dbReference type="AlphaFoldDB" id="A0A1S4AXI1"/>
<dbReference type="SUPFAM" id="SSF56672">
    <property type="entry name" value="DNA/RNA polymerases"/>
    <property type="match status" value="1"/>
</dbReference>
<proteinExistence type="inferred from homology"/>
<dbReference type="InterPro" id="IPR043502">
    <property type="entry name" value="DNA/RNA_pol_sf"/>
</dbReference>
<reference evidence="5" key="1">
    <citation type="submission" date="2025-08" db="UniProtKB">
        <authorList>
            <consortium name="RefSeq"/>
        </authorList>
    </citation>
    <scope>IDENTIFICATION</scope>
</reference>
<dbReference type="FunFam" id="3.30.420.40:FF:000028">
    <property type="entry name" value="heat shock 70 kDa protein-like"/>
    <property type="match status" value="1"/>
</dbReference>
<evidence type="ECO:0000259" key="4">
    <source>
        <dbReference type="PROSITE" id="PS50878"/>
    </source>
</evidence>
<sequence>MEEQKKLVRKNRICIRKQKQLKISSDDAKRFTGRRFSDASVQGDMKLWPIKGFPESGDKPMIVMKKITETYLGSTVKNVVVNVTAYFNDSQHQANKDAGIISRLNVIPSETLATQHRLLVIDVGIVIKKKKRFVRGQPRIRRGALAKDNAHKLEGRLLAMGAWKSSRDGSAMWTTTTNCIMKATREVLGVSKGYYGGHQGNWWWNNVVQGKVEAKKLAYLALVESTDEDQRRTNRVRYKEARKEAKLAVTDAKTIAFDRLYEELGGKSGDNKLFWLAKARERKTYFHKFLNEEGSSSIMLGEWGHSESHHDFTYYRRIKVEEVVKAMGKMSRGKPTGPDEIPVEFLRYVGRARFEWMTGLFNAIFKTKRMPDEWRCSLMILLFKNKGDIQNCNNYRGIKLLSHTMKVWERVVEERVRRAVSISENQFGFMLGRSTMKASYLVRRLVEQHSERKRDLHMVFIDLEEAYDRIPRDVLWRCLEVKGVPVAYIESIKDMYDGAKTQARTAGGDTELFPVIMGLHQGSVLSPFLFALTMDALTHHIQGEVPWCMLFANDIVLIDESRSSVNERLEVWRKALESKVSS</sequence>
<keyword evidence="3" id="KW-0067">ATP-binding</keyword>
<dbReference type="PANTHER" id="PTHR19446">
    <property type="entry name" value="REVERSE TRANSCRIPTASES"/>
    <property type="match status" value="1"/>
</dbReference>
<dbReference type="STRING" id="4097.A0A1S4AXI1"/>
<dbReference type="SUPFAM" id="SSF53067">
    <property type="entry name" value="Actin-like ATPase domain"/>
    <property type="match status" value="1"/>
</dbReference>
<protein>
    <recommendedName>
        <fullName evidence="4">Reverse transcriptase domain-containing protein</fullName>
    </recommendedName>
</protein>
<accession>A0A1S4AXI1</accession>
<evidence type="ECO:0000256" key="2">
    <source>
        <dbReference type="ARBA" id="ARBA00022741"/>
    </source>
</evidence>
<dbReference type="Pfam" id="PF00078">
    <property type="entry name" value="RVT_1"/>
    <property type="match status" value="1"/>
</dbReference>
<dbReference type="InterPro" id="IPR013126">
    <property type="entry name" value="Hsp_70_fam"/>
</dbReference>
<dbReference type="KEGG" id="nta:107802379"/>
<feature type="domain" description="Reverse transcriptase" evidence="4">
    <location>
        <begin position="363"/>
        <end position="582"/>
    </location>
</feature>
<dbReference type="RefSeq" id="XP_016481350.1">
    <property type="nucleotide sequence ID" value="XM_016625864.1"/>
</dbReference>
<keyword evidence="2" id="KW-0547">Nucleotide-binding</keyword>
<evidence type="ECO:0000256" key="1">
    <source>
        <dbReference type="ARBA" id="ARBA00007381"/>
    </source>
</evidence>
<name>A0A1S4AXI1_TOBAC</name>
<dbReference type="CDD" id="cd01650">
    <property type="entry name" value="RT_nLTR_like"/>
    <property type="match status" value="1"/>
</dbReference>